<dbReference type="OrthoDB" id="153872at2759"/>
<evidence type="ECO:0000313" key="1">
    <source>
        <dbReference type="EMBL" id="KAA8525392.1"/>
    </source>
</evidence>
<dbReference type="PANTHER" id="PTHR24423:SF615">
    <property type="entry name" value="ETHYLENE RECEPTOR 1"/>
    <property type="match status" value="1"/>
</dbReference>
<dbReference type="Proteomes" id="UP000325577">
    <property type="component" value="Linkage Group LG3"/>
</dbReference>
<dbReference type="AlphaFoldDB" id="A0A5J5A6C9"/>
<dbReference type="GO" id="GO:0046872">
    <property type="term" value="F:metal ion binding"/>
    <property type="evidence" value="ECO:0007669"/>
    <property type="project" value="UniProtKB-KW"/>
</dbReference>
<proteinExistence type="predicted"/>
<accession>A0A5J5A6C9</accession>
<reference evidence="1 2" key="1">
    <citation type="submission" date="2019-09" db="EMBL/GenBank/DDBJ databases">
        <title>A chromosome-level genome assembly of the Chinese tupelo Nyssa sinensis.</title>
        <authorList>
            <person name="Yang X."/>
            <person name="Kang M."/>
            <person name="Yang Y."/>
            <person name="Xiong H."/>
            <person name="Wang M."/>
            <person name="Zhang Z."/>
            <person name="Wang Z."/>
            <person name="Wu H."/>
            <person name="Ma T."/>
            <person name="Liu J."/>
            <person name="Xi Z."/>
        </authorList>
    </citation>
    <scope>NUCLEOTIDE SEQUENCE [LARGE SCALE GENOMIC DNA]</scope>
    <source>
        <strain evidence="1">J267</strain>
        <tissue evidence="1">Leaf</tissue>
    </source>
</reference>
<evidence type="ECO:0000313" key="2">
    <source>
        <dbReference type="Proteomes" id="UP000325577"/>
    </source>
</evidence>
<keyword evidence="2" id="KW-1185">Reference proteome</keyword>
<dbReference type="GO" id="GO:0016301">
    <property type="term" value="F:kinase activity"/>
    <property type="evidence" value="ECO:0007669"/>
    <property type="project" value="UniProtKB-KW"/>
</dbReference>
<gene>
    <name evidence="1" type="ORF">F0562_007190</name>
</gene>
<sequence>MGLIRTQEEMGRHIRMLTHEIRSTLDRHTILKTTLVKLGRTVALEVCVFWMPTHTGLELQLFYTLHHQNPMEFTVPIQLPVINQVISTNRVVKISPNCPVARLQPLAGKYMPGEVVVGTSISTEVALLQPLVLDRDIEIRKKSEEILVQTSTILEYDLRGEGDLFKALEQMGALEPIVEKPVIRLGPMTAAISIISCREDVISSQPLKVVDIESIQSEDLFSEFFYECKKDILAKDAIETPLSDVLDIKILVASANENLVAEHRLPLEGPF</sequence>
<dbReference type="InterPro" id="IPR029016">
    <property type="entry name" value="GAF-like_dom_sf"/>
</dbReference>
<dbReference type="GO" id="GO:0038199">
    <property type="term" value="F:ethylene receptor activity"/>
    <property type="evidence" value="ECO:0007669"/>
    <property type="project" value="TreeGrafter"/>
</dbReference>
<dbReference type="PANTHER" id="PTHR24423">
    <property type="entry name" value="TWO-COMPONENT SENSOR HISTIDINE KINASE"/>
    <property type="match status" value="1"/>
</dbReference>
<dbReference type="EMBL" id="CM018046">
    <property type="protein sequence ID" value="KAA8525392.1"/>
    <property type="molecule type" value="Genomic_DNA"/>
</dbReference>
<dbReference type="GO" id="GO:0051740">
    <property type="term" value="F:ethylene binding"/>
    <property type="evidence" value="ECO:0007669"/>
    <property type="project" value="TreeGrafter"/>
</dbReference>
<name>A0A5J5A6C9_9ASTE</name>
<dbReference type="Gene3D" id="3.30.450.40">
    <property type="match status" value="1"/>
</dbReference>
<protein>
    <submittedName>
        <fullName evidence="1">Uncharacterized protein</fullName>
    </submittedName>
</protein>
<dbReference type="GO" id="GO:0005524">
    <property type="term" value="F:ATP binding"/>
    <property type="evidence" value="ECO:0007669"/>
    <property type="project" value="UniProtKB-KW"/>
</dbReference>
<dbReference type="GO" id="GO:0005783">
    <property type="term" value="C:endoplasmic reticulum"/>
    <property type="evidence" value="ECO:0007669"/>
    <property type="project" value="TreeGrafter"/>
</dbReference>
<organism evidence="1 2">
    <name type="scientific">Nyssa sinensis</name>
    <dbReference type="NCBI Taxonomy" id="561372"/>
    <lineage>
        <taxon>Eukaryota</taxon>
        <taxon>Viridiplantae</taxon>
        <taxon>Streptophyta</taxon>
        <taxon>Embryophyta</taxon>
        <taxon>Tracheophyta</taxon>
        <taxon>Spermatophyta</taxon>
        <taxon>Magnoliopsida</taxon>
        <taxon>eudicotyledons</taxon>
        <taxon>Gunneridae</taxon>
        <taxon>Pentapetalae</taxon>
        <taxon>asterids</taxon>
        <taxon>Cornales</taxon>
        <taxon>Nyssaceae</taxon>
        <taxon>Nyssa</taxon>
    </lineage>
</organism>